<dbReference type="InterPro" id="IPR013087">
    <property type="entry name" value="Znf_C2H2_type"/>
</dbReference>
<organism evidence="4 5">
    <name type="scientific">Crotalaria pallida</name>
    <name type="common">Smooth rattlebox</name>
    <name type="synonym">Crotalaria striata</name>
    <dbReference type="NCBI Taxonomy" id="3830"/>
    <lineage>
        <taxon>Eukaryota</taxon>
        <taxon>Viridiplantae</taxon>
        <taxon>Streptophyta</taxon>
        <taxon>Embryophyta</taxon>
        <taxon>Tracheophyta</taxon>
        <taxon>Spermatophyta</taxon>
        <taxon>Magnoliopsida</taxon>
        <taxon>eudicotyledons</taxon>
        <taxon>Gunneridae</taxon>
        <taxon>Pentapetalae</taxon>
        <taxon>rosids</taxon>
        <taxon>fabids</taxon>
        <taxon>Fabales</taxon>
        <taxon>Fabaceae</taxon>
        <taxon>Papilionoideae</taxon>
        <taxon>50 kb inversion clade</taxon>
        <taxon>genistoids sensu lato</taxon>
        <taxon>core genistoids</taxon>
        <taxon>Crotalarieae</taxon>
        <taxon>Crotalaria</taxon>
    </lineage>
</organism>
<dbReference type="PANTHER" id="PTHR31681:SF3">
    <property type="entry name" value="OS04G0690100 PROTEIN"/>
    <property type="match status" value="1"/>
</dbReference>
<keyword evidence="1" id="KW-0863">Zinc-finger</keyword>
<evidence type="ECO:0000256" key="2">
    <source>
        <dbReference type="SAM" id="MobiDB-lite"/>
    </source>
</evidence>
<feature type="region of interest" description="Disordered" evidence="2">
    <location>
        <begin position="1"/>
        <end position="32"/>
    </location>
</feature>
<dbReference type="PANTHER" id="PTHR31681">
    <property type="entry name" value="C2H2-LIKE ZINC FINGER PROTEIN"/>
    <property type="match status" value="1"/>
</dbReference>
<feature type="region of interest" description="Disordered" evidence="2">
    <location>
        <begin position="104"/>
        <end position="127"/>
    </location>
</feature>
<proteinExistence type="predicted"/>
<dbReference type="Gene3D" id="3.90.228.10">
    <property type="match status" value="1"/>
</dbReference>
<evidence type="ECO:0000259" key="3">
    <source>
        <dbReference type="PROSITE" id="PS50157"/>
    </source>
</evidence>
<gene>
    <name evidence="4" type="ORF">RIF29_16808</name>
</gene>
<evidence type="ECO:0000313" key="5">
    <source>
        <dbReference type="Proteomes" id="UP001372338"/>
    </source>
</evidence>
<dbReference type="AlphaFoldDB" id="A0AAN9FFY0"/>
<name>A0AAN9FFY0_CROPI</name>
<protein>
    <recommendedName>
        <fullName evidence="3">C2H2-type domain-containing protein</fullName>
    </recommendedName>
</protein>
<feature type="domain" description="C2H2-type" evidence="3">
    <location>
        <begin position="184"/>
        <end position="214"/>
    </location>
</feature>
<dbReference type="PROSITE" id="PS00028">
    <property type="entry name" value="ZINC_FINGER_C2H2_1"/>
    <property type="match status" value="1"/>
</dbReference>
<dbReference type="Proteomes" id="UP001372338">
    <property type="component" value="Unassembled WGS sequence"/>
</dbReference>
<keyword evidence="1" id="KW-0862">Zinc</keyword>
<dbReference type="PROSITE" id="PS50157">
    <property type="entry name" value="ZINC_FINGER_C2H2_2"/>
    <property type="match status" value="1"/>
</dbReference>
<sequence length="413" mass="46520">MSKHRTHRNSTTIKDVYQNQNQSQQQPKKREKQASCSVLTNFLLTCRDVQVLEQLKQKKFHDERVPKENNNKCKKKNCSSFLCNEVNVMERPEKRTTEVAHKKRVSKMSAACNSNNDASYSSRSMRTPQNEINGFVPASSSNSSSGGSSRGMHNFRRLSGCYERGMVVDPVLGLTRDPSMMRSTICSYPHCGEIFMNAESLENHQAVKHAVSELGPDDSSKNIVEIIFQSSWLKKQSPMFKIDRILKVHNTQKTIMRFEEYRDLIKAKATQQTKKHPRCVADGNELLRFHCTTFMCSLGLNGSSNLCNFTPQCNACNMIKNGFDGANKEGILTSATSGKAHDKVNDSYVKRAMLVCRVVAGRVKKNAAEGGSDMEEYDSVAVGDVGAYSDVDELYVFNHRAILICFVVIYRTF</sequence>
<dbReference type="SUPFAM" id="SSF56399">
    <property type="entry name" value="ADP-ribosylation"/>
    <property type="match status" value="1"/>
</dbReference>
<reference evidence="4 5" key="1">
    <citation type="submission" date="2024-01" db="EMBL/GenBank/DDBJ databases">
        <title>The genomes of 5 underutilized Papilionoideae crops provide insights into root nodulation and disease resistanc.</title>
        <authorList>
            <person name="Yuan L."/>
        </authorList>
    </citation>
    <scope>NUCLEOTIDE SEQUENCE [LARGE SCALE GENOMIC DNA]</scope>
    <source>
        <strain evidence="4">ZHUSHIDOU_FW_LH</strain>
        <tissue evidence="4">Leaf</tissue>
    </source>
</reference>
<keyword evidence="5" id="KW-1185">Reference proteome</keyword>
<accession>A0AAN9FFY0</accession>
<dbReference type="EMBL" id="JAYWIO010000003">
    <property type="protein sequence ID" value="KAK7275687.1"/>
    <property type="molecule type" value="Genomic_DNA"/>
</dbReference>
<dbReference type="GO" id="GO:0008270">
    <property type="term" value="F:zinc ion binding"/>
    <property type="evidence" value="ECO:0007669"/>
    <property type="project" value="UniProtKB-KW"/>
</dbReference>
<comment type="caution">
    <text evidence="4">The sequence shown here is derived from an EMBL/GenBank/DDBJ whole genome shotgun (WGS) entry which is preliminary data.</text>
</comment>
<evidence type="ECO:0000313" key="4">
    <source>
        <dbReference type="EMBL" id="KAK7275687.1"/>
    </source>
</evidence>
<evidence type="ECO:0000256" key="1">
    <source>
        <dbReference type="PROSITE-ProRule" id="PRU00042"/>
    </source>
</evidence>
<feature type="compositionally biased region" description="Polar residues" evidence="2">
    <location>
        <begin position="111"/>
        <end position="127"/>
    </location>
</feature>
<keyword evidence="1" id="KW-0479">Metal-binding</keyword>